<evidence type="ECO:0000313" key="5">
    <source>
        <dbReference type="EMBL" id="TDX13181.1"/>
    </source>
</evidence>
<keyword evidence="6" id="KW-1185">Reference proteome</keyword>
<dbReference type="EMBL" id="SODZ01000012">
    <property type="protein sequence ID" value="TDX13181.1"/>
    <property type="molecule type" value="Genomic_DNA"/>
</dbReference>
<dbReference type="GO" id="GO:0015833">
    <property type="term" value="P:peptide transport"/>
    <property type="evidence" value="ECO:0007669"/>
    <property type="project" value="InterPro"/>
</dbReference>
<dbReference type="NCBIfam" id="TIGR01727">
    <property type="entry name" value="oligo_HPY"/>
    <property type="match status" value="1"/>
</dbReference>
<keyword evidence="2" id="KW-0547">Nucleotide-binding</keyword>
<name>A0A4R8EU65_9BACT</name>
<dbReference type="PROSITE" id="PS50893">
    <property type="entry name" value="ABC_TRANSPORTER_2"/>
    <property type="match status" value="1"/>
</dbReference>
<dbReference type="InterPro" id="IPR050319">
    <property type="entry name" value="ABC_transp_ATP-bind"/>
</dbReference>
<dbReference type="SUPFAM" id="SSF52540">
    <property type="entry name" value="P-loop containing nucleoside triphosphate hydrolases"/>
    <property type="match status" value="1"/>
</dbReference>
<sequence>MKIIKAKNIKKYFPIRGGVFLKVKGYVKALENVDIEVEEFKTLGIVGESGCGKTTLGRIITKIYEPTGGELYYYSENGNEYNITKKIDKTIKDTFRKNVQMIFQNPYESLDPRLTIDEIIKEPLQIHKVFKNKKEENEYVEMLLQRVGLSPSYTKRYPHEFSGGQRQRIAIARALALRPKLIVCDEPTSALDVSVQNQIIEVLKKIQKDFKISYLFISHNLDLIYHVSDKISVMYLGNILEEATSEELFQNPLHPYTKVLMNSMPSWNPKNRKLDKVSVQGEPPSPVNPPSGCPFRTRCKYKMKICEQIKPELLGEGHRVACHLYD</sequence>
<dbReference type="Gene3D" id="3.40.50.300">
    <property type="entry name" value="P-loop containing nucleotide triphosphate hydrolases"/>
    <property type="match status" value="1"/>
</dbReference>
<dbReference type="PROSITE" id="PS00211">
    <property type="entry name" value="ABC_TRANSPORTER_1"/>
    <property type="match status" value="1"/>
</dbReference>
<dbReference type="FunFam" id="3.40.50.300:FF:000016">
    <property type="entry name" value="Oligopeptide ABC transporter ATP-binding component"/>
    <property type="match status" value="1"/>
</dbReference>
<dbReference type="CDD" id="cd03257">
    <property type="entry name" value="ABC_NikE_OppD_transporters"/>
    <property type="match status" value="1"/>
</dbReference>
<reference evidence="5 6" key="1">
    <citation type="submission" date="2019-03" db="EMBL/GenBank/DDBJ databases">
        <title>Genomic Encyclopedia of Type Strains, Phase IV (KMG-IV): sequencing the most valuable type-strain genomes for metagenomic binning, comparative biology and taxonomic classification.</title>
        <authorList>
            <person name="Goeker M."/>
        </authorList>
    </citation>
    <scope>NUCLEOTIDE SEQUENCE [LARGE SCALE GENOMIC DNA]</scope>
    <source>
        <strain evidence="5 6">DSM 13575</strain>
    </source>
</reference>
<accession>A0A4R8EU65</accession>
<dbReference type="InterPro" id="IPR027417">
    <property type="entry name" value="P-loop_NTPase"/>
</dbReference>
<organism evidence="5 6">
    <name type="scientific">Petrotoga sibirica</name>
    <dbReference type="NCBI Taxonomy" id="156202"/>
    <lineage>
        <taxon>Bacteria</taxon>
        <taxon>Thermotogati</taxon>
        <taxon>Thermotogota</taxon>
        <taxon>Thermotogae</taxon>
        <taxon>Petrotogales</taxon>
        <taxon>Petrotogaceae</taxon>
        <taxon>Petrotoga</taxon>
    </lineage>
</organism>
<dbReference type="PANTHER" id="PTHR43776">
    <property type="entry name" value="TRANSPORT ATP-BINDING PROTEIN"/>
    <property type="match status" value="1"/>
</dbReference>
<keyword evidence="1" id="KW-0813">Transport</keyword>
<protein>
    <submittedName>
        <fullName evidence="5">Peptide/nickel transport system ATP-binding protein/oligopeptide transport system ATP-binding protein</fullName>
    </submittedName>
</protein>
<proteinExistence type="predicted"/>
<comment type="caution">
    <text evidence="5">The sequence shown here is derived from an EMBL/GenBank/DDBJ whole genome shotgun (WGS) entry which is preliminary data.</text>
</comment>
<dbReference type="GO" id="GO:0016887">
    <property type="term" value="F:ATP hydrolysis activity"/>
    <property type="evidence" value="ECO:0007669"/>
    <property type="project" value="InterPro"/>
</dbReference>
<keyword evidence="3 5" id="KW-0067">ATP-binding</keyword>
<evidence type="ECO:0000313" key="6">
    <source>
        <dbReference type="Proteomes" id="UP000294817"/>
    </source>
</evidence>
<evidence type="ECO:0000256" key="1">
    <source>
        <dbReference type="ARBA" id="ARBA00022448"/>
    </source>
</evidence>
<dbReference type="SMART" id="SM00382">
    <property type="entry name" value="AAA"/>
    <property type="match status" value="1"/>
</dbReference>
<dbReference type="GO" id="GO:0055085">
    <property type="term" value="P:transmembrane transport"/>
    <property type="evidence" value="ECO:0007669"/>
    <property type="project" value="UniProtKB-ARBA"/>
</dbReference>
<dbReference type="Pfam" id="PF08352">
    <property type="entry name" value="oligo_HPY"/>
    <property type="match status" value="1"/>
</dbReference>
<dbReference type="InterPro" id="IPR003439">
    <property type="entry name" value="ABC_transporter-like_ATP-bd"/>
</dbReference>
<gene>
    <name evidence="5" type="ORF">C8D74_11218</name>
</gene>
<evidence type="ECO:0000259" key="4">
    <source>
        <dbReference type="PROSITE" id="PS50893"/>
    </source>
</evidence>
<dbReference type="Pfam" id="PF00005">
    <property type="entry name" value="ABC_tran"/>
    <property type="match status" value="1"/>
</dbReference>
<dbReference type="InterPro" id="IPR013563">
    <property type="entry name" value="Oligopep_ABC_C"/>
</dbReference>
<dbReference type="RefSeq" id="WP_103876310.1">
    <property type="nucleotide sequence ID" value="NZ_SODZ01000012.1"/>
</dbReference>
<dbReference type="Proteomes" id="UP000294817">
    <property type="component" value="Unassembled WGS sequence"/>
</dbReference>
<dbReference type="InterPro" id="IPR003593">
    <property type="entry name" value="AAA+_ATPase"/>
</dbReference>
<feature type="domain" description="ABC transporter" evidence="4">
    <location>
        <begin position="4"/>
        <end position="261"/>
    </location>
</feature>
<dbReference type="AlphaFoldDB" id="A0A4R8EU65"/>
<evidence type="ECO:0000256" key="3">
    <source>
        <dbReference type="ARBA" id="ARBA00022840"/>
    </source>
</evidence>
<evidence type="ECO:0000256" key="2">
    <source>
        <dbReference type="ARBA" id="ARBA00022741"/>
    </source>
</evidence>
<dbReference type="GO" id="GO:0005524">
    <property type="term" value="F:ATP binding"/>
    <property type="evidence" value="ECO:0007669"/>
    <property type="project" value="UniProtKB-KW"/>
</dbReference>
<dbReference type="InterPro" id="IPR017871">
    <property type="entry name" value="ABC_transporter-like_CS"/>
</dbReference>